<dbReference type="GO" id="GO:0006043">
    <property type="term" value="P:glucosamine catabolic process"/>
    <property type="evidence" value="ECO:0007669"/>
    <property type="project" value="TreeGrafter"/>
</dbReference>
<protein>
    <submittedName>
        <fullName evidence="3">Unannotated protein</fullName>
    </submittedName>
</protein>
<dbReference type="GO" id="GO:0005975">
    <property type="term" value="P:carbohydrate metabolic process"/>
    <property type="evidence" value="ECO:0007669"/>
    <property type="project" value="InterPro"/>
</dbReference>
<dbReference type="GO" id="GO:0042802">
    <property type="term" value="F:identical protein binding"/>
    <property type="evidence" value="ECO:0007669"/>
    <property type="project" value="TreeGrafter"/>
</dbReference>
<dbReference type="InterPro" id="IPR037171">
    <property type="entry name" value="NagB/RpiA_transferase-like"/>
</dbReference>
<name>A0A6J6BXQ7_9ZZZZ</name>
<dbReference type="GO" id="GO:0004342">
    <property type="term" value="F:glucosamine-6-phosphate deaminase activity"/>
    <property type="evidence" value="ECO:0007669"/>
    <property type="project" value="InterPro"/>
</dbReference>
<reference evidence="3" key="1">
    <citation type="submission" date="2020-05" db="EMBL/GenBank/DDBJ databases">
        <authorList>
            <person name="Chiriac C."/>
            <person name="Salcher M."/>
            <person name="Ghai R."/>
            <person name="Kavagutti S V."/>
        </authorList>
    </citation>
    <scope>NUCLEOTIDE SEQUENCE</scope>
</reference>
<dbReference type="EMBL" id="CAEZSK010000112">
    <property type="protein sequence ID" value="CAB4543507.1"/>
    <property type="molecule type" value="Genomic_DNA"/>
</dbReference>
<dbReference type="PANTHER" id="PTHR11280:SF5">
    <property type="entry name" value="GLUCOSAMINE-6-PHOSPHATE ISOMERASE"/>
    <property type="match status" value="1"/>
</dbReference>
<evidence type="ECO:0000313" key="3">
    <source>
        <dbReference type="EMBL" id="CAB4543507.1"/>
    </source>
</evidence>
<evidence type="ECO:0000259" key="2">
    <source>
        <dbReference type="Pfam" id="PF01182"/>
    </source>
</evidence>
<dbReference type="Gene3D" id="3.40.50.1360">
    <property type="match status" value="1"/>
</dbReference>
<dbReference type="AlphaFoldDB" id="A0A6J6BXQ7"/>
<accession>A0A6J6BXQ7</accession>
<dbReference type="SUPFAM" id="SSF100950">
    <property type="entry name" value="NagB/RpiA/CoA transferase-like"/>
    <property type="match status" value="1"/>
</dbReference>
<gene>
    <name evidence="3" type="ORF">UFOPK1419_00748</name>
</gene>
<dbReference type="PANTHER" id="PTHR11280">
    <property type="entry name" value="GLUCOSAMINE-6-PHOSPHATE ISOMERASE"/>
    <property type="match status" value="1"/>
</dbReference>
<dbReference type="GO" id="GO:0005737">
    <property type="term" value="C:cytoplasm"/>
    <property type="evidence" value="ECO:0007669"/>
    <property type="project" value="TreeGrafter"/>
</dbReference>
<dbReference type="GO" id="GO:0019262">
    <property type="term" value="P:N-acetylneuraminate catabolic process"/>
    <property type="evidence" value="ECO:0007669"/>
    <property type="project" value="TreeGrafter"/>
</dbReference>
<sequence length="263" mass="28733">MNLINPLVLPDDLAVGHYAAEIIFTELVRAKSEGRPFVLGCPGGRTPRSTYNALAAMIKAGKQNISHVVIAMMDEFLQENADGTYTNHSEDKHFSCARFAKLEIFDVLNSGAPEGGKIPAENVRFPDAADPQGYEDYLRKVGVNVFLMASGASDGHVAFNPPGTEKSARTRIVRIADETRQDNLGTFPDFKDVDEVPKYGVSVGPTTMIDVSEIVVMELIGSHKNLAFKRISAATNYESDWPSTVVRECKDYYILADKAAANS</sequence>
<evidence type="ECO:0000256" key="1">
    <source>
        <dbReference type="ARBA" id="ARBA00022801"/>
    </source>
</evidence>
<feature type="domain" description="Glucosamine/galactosamine-6-phosphate isomerase" evidence="2">
    <location>
        <begin position="14"/>
        <end position="248"/>
    </location>
</feature>
<organism evidence="3">
    <name type="scientific">freshwater metagenome</name>
    <dbReference type="NCBI Taxonomy" id="449393"/>
    <lineage>
        <taxon>unclassified sequences</taxon>
        <taxon>metagenomes</taxon>
        <taxon>ecological metagenomes</taxon>
    </lineage>
</organism>
<dbReference type="GO" id="GO:0006046">
    <property type="term" value="P:N-acetylglucosamine catabolic process"/>
    <property type="evidence" value="ECO:0007669"/>
    <property type="project" value="TreeGrafter"/>
</dbReference>
<proteinExistence type="predicted"/>
<dbReference type="InterPro" id="IPR004547">
    <property type="entry name" value="Glucosamine6P_isomerase"/>
</dbReference>
<keyword evidence="1" id="KW-0378">Hydrolase</keyword>
<dbReference type="Pfam" id="PF01182">
    <property type="entry name" value="Glucosamine_iso"/>
    <property type="match status" value="1"/>
</dbReference>
<dbReference type="InterPro" id="IPR006148">
    <property type="entry name" value="Glc/Gal-6P_isomerase"/>
</dbReference>